<gene>
    <name evidence="2" type="ORF">I603_1060</name>
</gene>
<dbReference type="AlphaFoldDB" id="A0A1A7BJH8"/>
<dbReference type="EMBL" id="LZYB01000002">
    <property type="protein sequence ID" value="OBV11617.1"/>
    <property type="molecule type" value="Genomic_DNA"/>
</dbReference>
<comment type="caution">
    <text evidence="2">The sequence shown here is derived from an EMBL/GenBank/DDBJ whole genome shotgun (WGS) entry which is preliminary data.</text>
</comment>
<evidence type="ECO:0000313" key="2">
    <source>
        <dbReference type="EMBL" id="OBV11617.1"/>
    </source>
</evidence>
<keyword evidence="1" id="KW-0732">Signal</keyword>
<proteinExistence type="predicted"/>
<evidence type="ECO:0000313" key="3">
    <source>
        <dbReference type="Proteomes" id="UP000092484"/>
    </source>
</evidence>
<evidence type="ECO:0000256" key="1">
    <source>
        <dbReference type="SAM" id="SignalP"/>
    </source>
</evidence>
<dbReference type="RefSeq" id="WP_084439864.1">
    <property type="nucleotide sequence ID" value="NZ_LZYB01000002.1"/>
</dbReference>
<reference evidence="2 3" key="1">
    <citation type="submission" date="2016-06" db="EMBL/GenBank/DDBJ databases">
        <title>Genome sequence of Porphyrobacter dokdonensis DSW-74.</title>
        <authorList>
            <person name="Kim J.F."/>
            <person name="Song J.Y."/>
        </authorList>
    </citation>
    <scope>NUCLEOTIDE SEQUENCE [LARGE SCALE GENOMIC DNA]</scope>
    <source>
        <strain evidence="2 3">DSW-74</strain>
    </source>
</reference>
<feature type="signal peptide" evidence="1">
    <location>
        <begin position="1"/>
        <end position="24"/>
    </location>
</feature>
<dbReference type="STRING" id="1300349.I603_1060"/>
<dbReference type="InterPro" id="IPR046620">
    <property type="entry name" value="DUF6733"/>
</dbReference>
<dbReference type="PATRIC" id="fig|1300349.4.peg.1057"/>
<dbReference type="Proteomes" id="UP000092484">
    <property type="component" value="Unassembled WGS sequence"/>
</dbReference>
<accession>A0A1A7BJH8</accession>
<name>A0A1A7BJH8_9SPHN</name>
<evidence type="ECO:0008006" key="4">
    <source>
        <dbReference type="Google" id="ProtNLM"/>
    </source>
</evidence>
<protein>
    <recommendedName>
        <fullName evidence="4">Secreted protein</fullName>
    </recommendedName>
</protein>
<sequence length="340" mass="34712">MIIRFASAVSALAVAAALSAPALAQGQASAFETAAPVMLTEKAAASLAAAATTPLVDAESNEALSGVSIAASSEATPVVLTAAGAAPGLAAGNGEVVVNSAAITAAAAAAAQGGDNGGRSESFTVTLNQDSFFGFYPAFNGLIPVSENVDFSFYGIIWTTDAFGTGLGSDLWTEFGVGAAIYSGNFVIKPQIGLTNGALLSGGARDPNGVPAGTGGNFADGIVPSLTVNYSDDTFEAEYYGGYYAALRNRNGDAALDFLHTWINAGYKFSDNVSAGAHYELLSNTRNTFPGGSTARVYQWVGPYIQFKTDNGFFARFTAGADVESGNDGDFYKLTAGFTF</sequence>
<keyword evidence="3" id="KW-1185">Reference proteome</keyword>
<dbReference type="Pfam" id="PF20507">
    <property type="entry name" value="DUF6733"/>
    <property type="match status" value="1"/>
</dbReference>
<feature type="chain" id="PRO_5008355083" description="Secreted protein" evidence="1">
    <location>
        <begin position="25"/>
        <end position="340"/>
    </location>
</feature>
<organism evidence="2 3">
    <name type="scientific">Erythrobacter dokdonensis DSW-74</name>
    <dbReference type="NCBI Taxonomy" id="1300349"/>
    <lineage>
        <taxon>Bacteria</taxon>
        <taxon>Pseudomonadati</taxon>
        <taxon>Pseudomonadota</taxon>
        <taxon>Alphaproteobacteria</taxon>
        <taxon>Sphingomonadales</taxon>
        <taxon>Erythrobacteraceae</taxon>
        <taxon>Erythrobacter/Porphyrobacter group</taxon>
        <taxon>Erythrobacter</taxon>
    </lineage>
</organism>